<name>A0A8H7CZ04_9AGAR</name>
<dbReference type="EMBL" id="JACAZI010000007">
    <property type="protein sequence ID" value="KAF7355809.1"/>
    <property type="molecule type" value="Genomic_DNA"/>
</dbReference>
<organism evidence="2 3">
    <name type="scientific">Mycena venus</name>
    <dbReference type="NCBI Taxonomy" id="2733690"/>
    <lineage>
        <taxon>Eukaryota</taxon>
        <taxon>Fungi</taxon>
        <taxon>Dikarya</taxon>
        <taxon>Basidiomycota</taxon>
        <taxon>Agaricomycotina</taxon>
        <taxon>Agaricomycetes</taxon>
        <taxon>Agaricomycetidae</taxon>
        <taxon>Agaricales</taxon>
        <taxon>Marasmiineae</taxon>
        <taxon>Mycenaceae</taxon>
        <taxon>Mycena</taxon>
    </lineage>
</organism>
<dbReference type="Proteomes" id="UP000620124">
    <property type="component" value="Unassembled WGS sequence"/>
</dbReference>
<dbReference type="AlphaFoldDB" id="A0A8H7CZ04"/>
<reference evidence="2" key="1">
    <citation type="submission" date="2020-05" db="EMBL/GenBank/DDBJ databases">
        <title>Mycena genomes resolve the evolution of fungal bioluminescence.</title>
        <authorList>
            <person name="Tsai I.J."/>
        </authorList>
    </citation>
    <scope>NUCLEOTIDE SEQUENCE</scope>
    <source>
        <strain evidence="2">CCC161011</strain>
    </source>
</reference>
<dbReference type="InterPro" id="IPR056948">
    <property type="entry name" value="PNGaseA_N"/>
</dbReference>
<evidence type="ECO:0000259" key="1">
    <source>
        <dbReference type="Pfam" id="PF12222"/>
    </source>
</evidence>
<gene>
    <name evidence="2" type="ORF">MVEN_00909100</name>
</gene>
<protein>
    <submittedName>
        <fullName evidence="2">Peptide-N4-(N-acetyl-beta-glucosaminyl)asparagine amidase A</fullName>
    </submittedName>
</protein>
<feature type="domain" description="Peptide N-acetyl-beta-D-glucosaminyl asparaginase amidase A N-terminal" evidence="1">
    <location>
        <begin position="7"/>
        <end position="115"/>
    </location>
</feature>
<dbReference type="InterPro" id="IPR021102">
    <property type="entry name" value="PNGase_A"/>
</dbReference>
<sequence length="324" mass="35184">MQEKPRSFREVQLLVNGQIAGIAFPYPVTFTGDINPACWRPIAAYGALDLPTYFLDLTRFVPLLTDEKPHLFTIVVVSVEVDKTILQNSFVSGLLQVITDQSSKPTTGRITSYSAEAFAQTRTTGSVGENGDISITAYLDNFLVQNYFQSSPGSVLSTHNSVPAVTDLFSYPITINVTSNDAGTFLSTPIDHSYDRTLRASLFILGSTIKECQVAGGFCTVDPIPNIGRGNGTNNNTFSYINGAGNTFNRRVDATFNNITWDEQSGSLSSGPKKHGSAAATAGNLAGGRFPFSSSFIMAIDSFQHIWSYSPDGTLLIYFCDHNY</sequence>
<evidence type="ECO:0000313" key="3">
    <source>
        <dbReference type="Proteomes" id="UP000620124"/>
    </source>
</evidence>
<keyword evidence="3" id="KW-1185">Reference proteome</keyword>
<dbReference type="OrthoDB" id="1612078at2759"/>
<proteinExistence type="predicted"/>
<accession>A0A8H7CZ04</accession>
<dbReference type="Pfam" id="PF12222">
    <property type="entry name" value="PNGaseA"/>
    <property type="match status" value="1"/>
</dbReference>
<dbReference type="PANTHER" id="PTHR31104">
    <property type="entry name" value="PEPTIDE-N4-(N-ACETYL-BETA-GLUCOSAMINYL)ASPARAGINE AMIDASE A PROTEIN"/>
    <property type="match status" value="1"/>
</dbReference>
<comment type="caution">
    <text evidence="2">The sequence shown here is derived from an EMBL/GenBank/DDBJ whole genome shotgun (WGS) entry which is preliminary data.</text>
</comment>
<evidence type="ECO:0000313" key="2">
    <source>
        <dbReference type="EMBL" id="KAF7355809.1"/>
    </source>
</evidence>